<feature type="compositionally biased region" description="Polar residues" evidence="2">
    <location>
        <begin position="955"/>
        <end position="966"/>
    </location>
</feature>
<dbReference type="SUPFAM" id="SSF50978">
    <property type="entry name" value="WD40 repeat-like"/>
    <property type="match status" value="2"/>
</dbReference>
<feature type="compositionally biased region" description="Polar residues" evidence="2">
    <location>
        <begin position="1175"/>
        <end position="1184"/>
    </location>
</feature>
<keyword evidence="4" id="KW-1185">Reference proteome</keyword>
<dbReference type="InterPro" id="IPR015943">
    <property type="entry name" value="WD40/YVTN_repeat-like_dom_sf"/>
</dbReference>
<name>B3RI94_TRIAD</name>
<dbReference type="GeneID" id="6749397"/>
<feature type="region of interest" description="Disordered" evidence="2">
    <location>
        <begin position="1155"/>
        <end position="1184"/>
    </location>
</feature>
<dbReference type="InterPro" id="IPR001680">
    <property type="entry name" value="WD40_rpt"/>
</dbReference>
<feature type="compositionally biased region" description="Basic residues" evidence="2">
    <location>
        <begin position="839"/>
        <end position="852"/>
    </location>
</feature>
<dbReference type="InParanoid" id="B3RI94"/>
<feature type="compositionally biased region" description="Polar residues" evidence="2">
    <location>
        <begin position="776"/>
        <end position="786"/>
    </location>
</feature>
<evidence type="ECO:0000313" key="4">
    <source>
        <dbReference type="Proteomes" id="UP000009022"/>
    </source>
</evidence>
<sequence length="1240" mass="142439">MNNGNSSKDTFPYRSVSYGIQWKGVYEHAYKNCDIVGVTRPLTFAAYQFNVLHHIIYAKNFDVYFAVAKDHTIRVLNKDFIEVFQTASELRAVLFLLFNPRTNDLITGGAGGMRIYEYKQRKKKPFEQRESILMSDYKLNVKQFYPDVGGSWVKKMQLNHKMQHVYCMSDTDVFVYDCVDGHKIFKITSAHKAMITGCVHSLVSRLVVTCSKDTYVKVWTDNGNHLATMKGHSKAITNMIQHPNSEMLVLTSSSDGTIKIWSLHIMAQIYSISIMPSGIPWIGIAHNNNIYVASNRQCEMWSLNHLVDFWANTYSPVISISLASFTKKFTHVIALSDDNSIRILSVKKKKRITTILPPPTLSALSRVIDMAYSRYHSLFYVLLNPTEIWIYTTRTDPACRITVWNKEIIESILYDRSISKGRQEKQEVTSLAIVNSFIEINSTTYDSENIDHSLRIDSNDSEGRPNATNLPSFLAIGTKNGRIVFIHPAHKERIYKRLTSRDPVSQINHDVEEKKLIILSIRRDHKIIQFFSLPNLELKHEVHCAITLSKYCLMSPVLLCGHSDGKLRKCHLHSANISKNEMVEVAPSHFNSVLCIDKCISRKVFLTSCKDGIIKVWDINACLISEITLDHTLLSVNFLPKQGDMLLGFKGHLFLIPATKIFQREIEDANQSDHYSDSEVAVTDNFIDSVNTPEQVTMEDYLMPYKLSLENSWFIEKDDQTEGKRALKKISEIPKKVVSAESETDYRVPIEVYESSMEEESDISINFEEISLGKSPMSTPFSSEASGSEELTDMKKSDNFPQWDGTTELNKSPDVIQLEYLLASSQNKKNTKVENGQRPTKRKVVRRSRKDRIKSSETTKNRGKEIKNLKDAKKTDRQNFKVTEAAKVLSAVESNREAKSQSGYRQDDKYYRNNNAQRFDVKDHAKTDTINEKEFNPVIDDVVSDESRGIRENDSVSGSYKTTTSGVQRNYRPRNILQRSNTALDNIRIQEKTNALNGTNSPCSYTGKSNRAIVRTRSELVYKSVSHVNRKEKLRKHQEIKTNQKEKEFSRPEIHIQTGKVQKNHFDDSYRIDHGHSPLAVDAPLTTSSENHFDFIIEDECELLASSTDIEIQDVHQDYNKKIVINQESQNASGIHAPVSLTQMNRSKIKNRRLDKVSSINDNKKSHEIRDKQKPSTVDVNPFNSQVPIHYPPDWYIKYIQRLRQLKEERRDKHVNAAKKRLELETERLKRQRNLIWNKL</sequence>
<feature type="compositionally biased region" description="Basic and acidic residues" evidence="2">
    <location>
        <begin position="894"/>
        <end position="911"/>
    </location>
</feature>
<dbReference type="InterPro" id="IPR036322">
    <property type="entry name" value="WD40_repeat_dom_sf"/>
</dbReference>
<dbReference type="eggNOG" id="ENOG502S5FG">
    <property type="taxonomic scope" value="Eukaryota"/>
</dbReference>
<dbReference type="OrthoDB" id="6262491at2759"/>
<keyword evidence="1" id="KW-0853">WD repeat</keyword>
<dbReference type="Pfam" id="PF00400">
    <property type="entry name" value="WD40"/>
    <property type="match status" value="3"/>
</dbReference>
<dbReference type="SMART" id="SM00320">
    <property type="entry name" value="WD40"/>
    <property type="match status" value="4"/>
</dbReference>
<dbReference type="EMBL" id="DS985241">
    <property type="protein sequence ID" value="EDV28980.1"/>
    <property type="molecule type" value="Genomic_DNA"/>
</dbReference>
<gene>
    <name evidence="3" type="ORF">TRIADDRAFT_52395</name>
</gene>
<dbReference type="Proteomes" id="UP000009022">
    <property type="component" value="Unassembled WGS sequence"/>
</dbReference>
<feature type="repeat" description="WD" evidence="1">
    <location>
        <begin position="586"/>
        <end position="620"/>
    </location>
</feature>
<feature type="compositionally biased region" description="Basic and acidic residues" evidence="2">
    <location>
        <begin position="1155"/>
        <end position="1174"/>
    </location>
</feature>
<feature type="region of interest" description="Disordered" evidence="2">
    <location>
        <begin position="946"/>
        <end position="966"/>
    </location>
</feature>
<evidence type="ECO:0000256" key="1">
    <source>
        <dbReference type="PROSITE-ProRule" id="PRU00221"/>
    </source>
</evidence>
<dbReference type="HOGENOM" id="CLU_266821_0_0_1"/>
<protein>
    <submittedName>
        <fullName evidence="3">Uncharacterized protein</fullName>
    </submittedName>
</protein>
<dbReference type="STRING" id="10228.B3RI94"/>
<feature type="region of interest" description="Disordered" evidence="2">
    <location>
        <begin position="774"/>
        <end position="808"/>
    </location>
</feature>
<accession>B3RI94</accession>
<dbReference type="PROSITE" id="PS50294">
    <property type="entry name" value="WD_REPEATS_REGION"/>
    <property type="match status" value="1"/>
</dbReference>
<dbReference type="PANTHER" id="PTHR45532:SF3">
    <property type="match status" value="1"/>
</dbReference>
<feature type="compositionally biased region" description="Polar residues" evidence="2">
    <location>
        <begin position="827"/>
        <end position="838"/>
    </location>
</feature>
<feature type="compositionally biased region" description="Basic and acidic residues" evidence="2">
    <location>
        <begin position="853"/>
        <end position="863"/>
    </location>
</feature>
<dbReference type="KEGG" id="tad:TRIADDRAFT_52395"/>
<feature type="region of interest" description="Disordered" evidence="2">
    <location>
        <begin position="893"/>
        <end position="916"/>
    </location>
</feature>
<dbReference type="CTD" id="6749397"/>
<dbReference type="PhylomeDB" id="B3RI94"/>
<dbReference type="RefSeq" id="XP_002108182.1">
    <property type="nucleotide sequence ID" value="XM_002108146.1"/>
</dbReference>
<proteinExistence type="predicted"/>
<reference evidence="3 4" key="1">
    <citation type="journal article" date="2008" name="Nature">
        <title>The Trichoplax genome and the nature of placozoans.</title>
        <authorList>
            <person name="Srivastava M."/>
            <person name="Begovic E."/>
            <person name="Chapman J."/>
            <person name="Putnam N.H."/>
            <person name="Hellsten U."/>
            <person name="Kawashima T."/>
            <person name="Kuo A."/>
            <person name="Mitros T."/>
            <person name="Salamov A."/>
            <person name="Carpenter M.L."/>
            <person name="Signorovitch A.Y."/>
            <person name="Moreno M.A."/>
            <person name="Kamm K."/>
            <person name="Grimwood J."/>
            <person name="Schmutz J."/>
            <person name="Shapiro H."/>
            <person name="Grigoriev I.V."/>
            <person name="Buss L.W."/>
            <person name="Schierwater B."/>
            <person name="Dellaporta S.L."/>
            <person name="Rokhsar D.S."/>
        </authorList>
    </citation>
    <scope>NUCLEOTIDE SEQUENCE [LARGE SCALE GENOMIC DNA]</scope>
    <source>
        <strain evidence="3 4">Grell-BS-1999</strain>
    </source>
</reference>
<evidence type="ECO:0000256" key="2">
    <source>
        <dbReference type="SAM" id="MobiDB-lite"/>
    </source>
</evidence>
<feature type="region of interest" description="Disordered" evidence="2">
    <location>
        <begin position="827"/>
        <end position="863"/>
    </location>
</feature>
<organism evidence="3 4">
    <name type="scientific">Trichoplax adhaerens</name>
    <name type="common">Trichoplax reptans</name>
    <dbReference type="NCBI Taxonomy" id="10228"/>
    <lineage>
        <taxon>Eukaryota</taxon>
        <taxon>Metazoa</taxon>
        <taxon>Placozoa</taxon>
        <taxon>Uniplacotomia</taxon>
        <taxon>Trichoplacea</taxon>
        <taxon>Trichoplacidae</taxon>
        <taxon>Trichoplax</taxon>
    </lineage>
</organism>
<dbReference type="PROSITE" id="PS50082">
    <property type="entry name" value="WD_REPEATS_2"/>
    <property type="match status" value="2"/>
</dbReference>
<feature type="repeat" description="WD" evidence="1">
    <location>
        <begin position="229"/>
        <end position="271"/>
    </location>
</feature>
<dbReference type="Gene3D" id="2.130.10.10">
    <property type="entry name" value="YVTN repeat-like/Quinoprotein amine dehydrogenase"/>
    <property type="match status" value="2"/>
</dbReference>
<evidence type="ECO:0000313" key="3">
    <source>
        <dbReference type="EMBL" id="EDV28980.1"/>
    </source>
</evidence>
<dbReference type="AlphaFoldDB" id="B3RI94"/>
<dbReference type="PANTHER" id="PTHR45532">
    <property type="entry name" value="WD REPEAT-CONTAINING PROTEIN 97"/>
    <property type="match status" value="1"/>
</dbReference>